<organism evidence="3 4">
    <name type="scientific">Owenia fusiformis</name>
    <name type="common">Polychaete worm</name>
    <dbReference type="NCBI Taxonomy" id="6347"/>
    <lineage>
        <taxon>Eukaryota</taxon>
        <taxon>Metazoa</taxon>
        <taxon>Spiralia</taxon>
        <taxon>Lophotrochozoa</taxon>
        <taxon>Annelida</taxon>
        <taxon>Polychaeta</taxon>
        <taxon>Sedentaria</taxon>
        <taxon>Canalipalpata</taxon>
        <taxon>Sabellida</taxon>
        <taxon>Oweniida</taxon>
        <taxon>Oweniidae</taxon>
        <taxon>Owenia</taxon>
    </lineage>
</organism>
<name>A0A8S4PX20_OWEFU</name>
<feature type="domain" description="VWFA" evidence="2">
    <location>
        <begin position="31"/>
        <end position="223"/>
    </location>
</feature>
<proteinExistence type="predicted"/>
<dbReference type="Gene3D" id="3.40.50.410">
    <property type="entry name" value="von Willebrand factor, type A domain"/>
    <property type="match status" value="1"/>
</dbReference>
<dbReference type="SMART" id="SM00327">
    <property type="entry name" value="VWA"/>
    <property type="match status" value="1"/>
</dbReference>
<dbReference type="Pfam" id="PF00092">
    <property type="entry name" value="VWA"/>
    <property type="match status" value="1"/>
</dbReference>
<comment type="caution">
    <text evidence="3">The sequence shown here is derived from an EMBL/GenBank/DDBJ whole genome shotgun (WGS) entry which is preliminary data.</text>
</comment>
<feature type="signal peptide" evidence="1">
    <location>
        <begin position="1"/>
        <end position="22"/>
    </location>
</feature>
<accession>A0A8S4PX20</accession>
<dbReference type="InterPro" id="IPR036465">
    <property type="entry name" value="vWFA_dom_sf"/>
</dbReference>
<reference evidence="3" key="1">
    <citation type="submission" date="2022-03" db="EMBL/GenBank/DDBJ databases">
        <authorList>
            <person name="Martin C."/>
        </authorList>
    </citation>
    <scope>NUCLEOTIDE SEQUENCE</scope>
</reference>
<keyword evidence="1" id="KW-0732">Signal</keyword>
<dbReference type="SUPFAM" id="SSF53300">
    <property type="entry name" value="vWA-like"/>
    <property type="match status" value="1"/>
</dbReference>
<dbReference type="PANTHER" id="PTHR24020:SF87">
    <property type="entry name" value="COLLAGEN ALPHA-1(VI) CHAIN-LIKE"/>
    <property type="match status" value="1"/>
</dbReference>
<dbReference type="OrthoDB" id="199024at2759"/>
<dbReference type="AlphaFoldDB" id="A0A8S4PX20"/>
<protein>
    <recommendedName>
        <fullName evidence="2">VWFA domain-containing protein</fullName>
    </recommendedName>
</protein>
<dbReference type="Proteomes" id="UP000749559">
    <property type="component" value="Unassembled WGS sequence"/>
</dbReference>
<gene>
    <name evidence="3" type="ORF">OFUS_LOCUS22035</name>
</gene>
<dbReference type="PROSITE" id="PS50234">
    <property type="entry name" value="VWFA"/>
    <property type="match status" value="1"/>
</dbReference>
<evidence type="ECO:0000313" key="3">
    <source>
        <dbReference type="EMBL" id="CAH1797818.1"/>
    </source>
</evidence>
<dbReference type="CDD" id="cd01450">
    <property type="entry name" value="vWFA_subfamily_ECM"/>
    <property type="match status" value="1"/>
</dbReference>
<keyword evidence="4" id="KW-1185">Reference proteome</keyword>
<sequence length="477" mass="54399">MNAVYLRVVTLMLTCSVGIVFSQGKQSVCADIVFAIETSCSVDDETKALAKLFIKDFVAQFDSVKEGNVSNVATQFGMIAYDVEARHVFTFNEKLSKLEILNKIENFQMETIDCKTHTQNAINMAKTDFFESDANDNRSPDALFVITDGRTQPQKFIPETTSAIRELRKTVRTIAIELPNKKGRELLPDTQEQLETLADDADRFQLDNETDTEELASTVFDHFLSISEFVCPPEDPVHPCHAKCQYTPPPPKTEQPGLRRYKRVNAILDCTYEDDCDIQFLKDFAAELDRQPKCKMYYPLKAVAENRLYVVYGCDSAGHLEKALLTKDSRFKCHVQPVMDYYDFAILTLGLEMSRDNLEAIMPRASLKCETLVAVFRELSYPPGKTYDEIMSAWRAHAMISFLQKGTPEGGNREVFHYVGEEREVVFRVWDNPEQLDYNVISGGWVLQKNVTSGISHRSRTLIHLDCICNPDRDMYR</sequence>
<evidence type="ECO:0000259" key="2">
    <source>
        <dbReference type="PROSITE" id="PS50234"/>
    </source>
</evidence>
<feature type="chain" id="PRO_5035834584" description="VWFA domain-containing protein" evidence="1">
    <location>
        <begin position="23"/>
        <end position="477"/>
    </location>
</feature>
<evidence type="ECO:0000256" key="1">
    <source>
        <dbReference type="SAM" id="SignalP"/>
    </source>
</evidence>
<evidence type="ECO:0000313" key="4">
    <source>
        <dbReference type="Proteomes" id="UP000749559"/>
    </source>
</evidence>
<dbReference type="InterPro" id="IPR050525">
    <property type="entry name" value="ECM_Assembly_Org"/>
</dbReference>
<dbReference type="EMBL" id="CAIIXF020000010">
    <property type="protein sequence ID" value="CAH1797818.1"/>
    <property type="molecule type" value="Genomic_DNA"/>
</dbReference>
<dbReference type="PANTHER" id="PTHR24020">
    <property type="entry name" value="COLLAGEN ALPHA"/>
    <property type="match status" value="1"/>
</dbReference>
<dbReference type="InterPro" id="IPR002035">
    <property type="entry name" value="VWF_A"/>
</dbReference>